<dbReference type="SUPFAM" id="SSF88659">
    <property type="entry name" value="Sigma3 and sigma4 domains of RNA polymerase sigma factors"/>
    <property type="match status" value="1"/>
</dbReference>
<dbReference type="AlphaFoldDB" id="A0A7I7S3A9"/>
<dbReference type="InterPro" id="IPR007627">
    <property type="entry name" value="RNA_pol_sigma70_r2"/>
</dbReference>
<evidence type="ECO:0000259" key="7">
    <source>
        <dbReference type="Pfam" id="PF04542"/>
    </source>
</evidence>
<dbReference type="InterPro" id="IPR000838">
    <property type="entry name" value="RNA_pol_sigma70_ECF_CS"/>
</dbReference>
<evidence type="ECO:0000256" key="5">
    <source>
        <dbReference type="ARBA" id="ARBA00023163"/>
    </source>
</evidence>
<protein>
    <recommendedName>
        <fullName evidence="6">RNA polymerase sigma factor</fullName>
    </recommendedName>
</protein>
<dbReference type="InterPro" id="IPR013325">
    <property type="entry name" value="RNA_pol_sigma_r2"/>
</dbReference>
<name>A0A7I7S3A9_9MYCO</name>
<accession>A0A7I7S3A9</accession>
<organism evidence="9 10">
    <name type="scientific">Mycolicibacterium arabiense</name>
    <dbReference type="NCBI Taxonomy" id="1286181"/>
    <lineage>
        <taxon>Bacteria</taxon>
        <taxon>Bacillati</taxon>
        <taxon>Actinomycetota</taxon>
        <taxon>Actinomycetes</taxon>
        <taxon>Mycobacteriales</taxon>
        <taxon>Mycobacteriaceae</taxon>
        <taxon>Mycolicibacterium</taxon>
    </lineage>
</organism>
<evidence type="ECO:0000256" key="4">
    <source>
        <dbReference type="ARBA" id="ARBA00023125"/>
    </source>
</evidence>
<dbReference type="GO" id="GO:0006352">
    <property type="term" value="P:DNA-templated transcription initiation"/>
    <property type="evidence" value="ECO:0007669"/>
    <property type="project" value="InterPro"/>
</dbReference>
<dbReference type="NCBIfam" id="TIGR02937">
    <property type="entry name" value="sigma70-ECF"/>
    <property type="match status" value="1"/>
</dbReference>
<dbReference type="InterPro" id="IPR014284">
    <property type="entry name" value="RNA_pol_sigma-70_dom"/>
</dbReference>
<dbReference type="InterPro" id="IPR039425">
    <property type="entry name" value="RNA_pol_sigma-70-like"/>
</dbReference>
<dbReference type="GO" id="GO:0003677">
    <property type="term" value="F:DNA binding"/>
    <property type="evidence" value="ECO:0007669"/>
    <property type="project" value="UniProtKB-KW"/>
</dbReference>
<evidence type="ECO:0000313" key="10">
    <source>
        <dbReference type="Proteomes" id="UP000467428"/>
    </source>
</evidence>
<gene>
    <name evidence="9" type="primary">rpoE_5</name>
    <name evidence="9" type="ORF">MARA_42270</name>
</gene>
<dbReference type="Pfam" id="PF04542">
    <property type="entry name" value="Sigma70_r2"/>
    <property type="match status" value="1"/>
</dbReference>
<dbReference type="RefSeq" id="WP_163920420.1">
    <property type="nucleotide sequence ID" value="NZ_AP022593.1"/>
</dbReference>
<keyword evidence="5 6" id="KW-0804">Transcription</keyword>
<evidence type="ECO:0000313" key="9">
    <source>
        <dbReference type="EMBL" id="BBY50759.1"/>
    </source>
</evidence>
<dbReference type="Gene3D" id="1.10.1740.10">
    <property type="match status" value="1"/>
</dbReference>
<dbReference type="GO" id="GO:0016987">
    <property type="term" value="F:sigma factor activity"/>
    <property type="evidence" value="ECO:0007669"/>
    <property type="project" value="UniProtKB-KW"/>
</dbReference>
<dbReference type="CDD" id="cd06171">
    <property type="entry name" value="Sigma70_r4"/>
    <property type="match status" value="1"/>
</dbReference>
<evidence type="ECO:0000256" key="6">
    <source>
        <dbReference type="RuleBase" id="RU000716"/>
    </source>
</evidence>
<dbReference type="Gene3D" id="1.10.10.10">
    <property type="entry name" value="Winged helix-like DNA-binding domain superfamily/Winged helix DNA-binding domain"/>
    <property type="match status" value="1"/>
</dbReference>
<evidence type="ECO:0000256" key="3">
    <source>
        <dbReference type="ARBA" id="ARBA00023082"/>
    </source>
</evidence>
<feature type="domain" description="RNA polymerase sigma factor 70 region 4 type 2" evidence="8">
    <location>
        <begin position="120"/>
        <end position="171"/>
    </location>
</feature>
<feature type="domain" description="RNA polymerase sigma-70 region 2" evidence="7">
    <location>
        <begin position="21"/>
        <end position="82"/>
    </location>
</feature>
<dbReference type="Pfam" id="PF08281">
    <property type="entry name" value="Sigma70_r4_2"/>
    <property type="match status" value="1"/>
</dbReference>
<comment type="similarity">
    <text evidence="1 6">Belongs to the sigma-70 factor family. ECF subfamily.</text>
</comment>
<dbReference type="EMBL" id="AP022593">
    <property type="protein sequence ID" value="BBY50759.1"/>
    <property type="molecule type" value="Genomic_DNA"/>
</dbReference>
<evidence type="ECO:0000259" key="8">
    <source>
        <dbReference type="Pfam" id="PF08281"/>
    </source>
</evidence>
<dbReference type="KEGG" id="marz:MARA_42270"/>
<dbReference type="PANTHER" id="PTHR43133:SF59">
    <property type="entry name" value="ECF RNA POLYMERASE SIGMA FACTOR SIGR"/>
    <property type="match status" value="1"/>
</dbReference>
<keyword evidence="3 6" id="KW-0731">Sigma factor</keyword>
<reference evidence="9 10" key="1">
    <citation type="journal article" date="2019" name="Emerg. Microbes Infect.">
        <title>Comprehensive subspecies identification of 175 nontuberculous mycobacteria species based on 7547 genomic profiles.</title>
        <authorList>
            <person name="Matsumoto Y."/>
            <person name="Kinjo T."/>
            <person name="Motooka D."/>
            <person name="Nabeya D."/>
            <person name="Jung N."/>
            <person name="Uechi K."/>
            <person name="Horii T."/>
            <person name="Iida T."/>
            <person name="Fujita J."/>
            <person name="Nakamura S."/>
        </authorList>
    </citation>
    <scope>NUCLEOTIDE SEQUENCE [LARGE SCALE GENOMIC DNA]</scope>
    <source>
        <strain evidence="9 10">JCM 18538</strain>
    </source>
</reference>
<dbReference type="InterPro" id="IPR013249">
    <property type="entry name" value="RNA_pol_sigma70_r4_t2"/>
</dbReference>
<keyword evidence="2 6" id="KW-0805">Transcription regulation</keyword>
<dbReference type="PANTHER" id="PTHR43133">
    <property type="entry name" value="RNA POLYMERASE ECF-TYPE SIGMA FACTO"/>
    <property type="match status" value="1"/>
</dbReference>
<dbReference type="Proteomes" id="UP000467428">
    <property type="component" value="Chromosome"/>
</dbReference>
<dbReference type="PROSITE" id="PS01063">
    <property type="entry name" value="SIGMA70_ECF"/>
    <property type="match status" value="1"/>
</dbReference>
<evidence type="ECO:0000256" key="2">
    <source>
        <dbReference type="ARBA" id="ARBA00023015"/>
    </source>
</evidence>
<sequence>MTSSPVSQTAEFERAVGPLRAELQRVARRYTGNAHDAEDLVQETLAKAWNGFESFDPGTNLRAWLFRIMVNTWISGHRRTERRPRELLTDTFSDAQLAGDRSSAHRSAEVEALQGLPDGRLRQAFAALPGTLSRAVYYADVGQYAYKEIAEMEGIPLGTVMSRIHRARKQLRLALSDLDPARHAAPDSATAA</sequence>
<evidence type="ECO:0000256" key="1">
    <source>
        <dbReference type="ARBA" id="ARBA00010641"/>
    </source>
</evidence>
<dbReference type="InterPro" id="IPR013324">
    <property type="entry name" value="RNA_pol_sigma_r3/r4-like"/>
</dbReference>
<geneLocation type="plasmid" evidence="10">
    <name>pjcm18538 dna</name>
</geneLocation>
<keyword evidence="10" id="KW-1185">Reference proteome</keyword>
<dbReference type="GO" id="GO:0006950">
    <property type="term" value="P:response to stress"/>
    <property type="evidence" value="ECO:0007669"/>
    <property type="project" value="UniProtKB-ARBA"/>
</dbReference>
<keyword evidence="4 6" id="KW-0238">DNA-binding</keyword>
<dbReference type="SUPFAM" id="SSF88946">
    <property type="entry name" value="Sigma2 domain of RNA polymerase sigma factors"/>
    <property type="match status" value="1"/>
</dbReference>
<proteinExistence type="inferred from homology"/>
<dbReference type="InterPro" id="IPR036388">
    <property type="entry name" value="WH-like_DNA-bd_sf"/>
</dbReference>